<dbReference type="CDD" id="cd02812">
    <property type="entry name" value="PcrB_like"/>
    <property type="match status" value="1"/>
</dbReference>
<dbReference type="InterPro" id="IPR010946">
    <property type="entry name" value="GGGP_synth"/>
</dbReference>
<keyword evidence="7 10" id="KW-0594">Phospholipid biosynthesis</keyword>
<keyword evidence="1 10" id="KW-0963">Cytoplasm</keyword>
<dbReference type="NCBIfam" id="NF003202">
    <property type="entry name" value="PRK04169.1-6"/>
    <property type="match status" value="1"/>
</dbReference>
<dbReference type="OrthoDB" id="7409at2157"/>
<dbReference type="FunFam" id="3.20.20.390:FF:000001">
    <property type="entry name" value="Heptaprenylglyceryl phosphate synthase"/>
    <property type="match status" value="1"/>
</dbReference>
<dbReference type="UniPathway" id="UPA00940"/>
<dbReference type="EMBL" id="AP018929">
    <property type="protein sequence ID" value="BBG24469.1"/>
    <property type="molecule type" value="Genomic_DNA"/>
</dbReference>
<gene>
    <name evidence="11" type="ORF">IC006_1789</name>
    <name evidence="12" type="ORF">IC007_1767</name>
</gene>
<name>A0A510E441_9CREN</name>
<organism evidence="12 14">
    <name type="scientific">Sulfuracidifex tepidarius</name>
    <dbReference type="NCBI Taxonomy" id="1294262"/>
    <lineage>
        <taxon>Archaea</taxon>
        <taxon>Thermoproteota</taxon>
        <taxon>Thermoprotei</taxon>
        <taxon>Sulfolobales</taxon>
        <taxon>Sulfolobaceae</taxon>
        <taxon>Sulfuracidifex</taxon>
    </lineage>
</organism>
<dbReference type="GO" id="GO:0047294">
    <property type="term" value="F:phosphoglycerol geranylgeranyltransferase activity"/>
    <property type="evidence" value="ECO:0007669"/>
    <property type="project" value="UniProtKB-UniRule"/>
</dbReference>
<evidence type="ECO:0000256" key="10">
    <source>
        <dbReference type="HAMAP-Rule" id="MF_00112"/>
    </source>
</evidence>
<evidence type="ECO:0000313" key="13">
    <source>
        <dbReference type="Proteomes" id="UP000322983"/>
    </source>
</evidence>
<protein>
    <recommendedName>
        <fullName evidence="10">Geranylgeranylglyceryl phosphate synthase</fullName>
        <shortName evidence="10">GGGP synthase</shortName>
        <shortName evidence="10">GGGPS</shortName>
        <ecNumber evidence="10">2.5.1.41</ecNumber>
    </recommendedName>
    <alternativeName>
        <fullName evidence="10">(S)-3-O-geranylgeranylglyceryl phosphate synthase</fullName>
    </alternativeName>
    <alternativeName>
        <fullName evidence="10">Phosphoglycerol geranylgeranyltransferase</fullName>
    </alternativeName>
</protein>
<dbReference type="InterPro" id="IPR008205">
    <property type="entry name" value="GGGP_HepGP_synthase"/>
</dbReference>
<dbReference type="SUPFAM" id="SSF51395">
    <property type="entry name" value="FMN-linked oxidoreductases"/>
    <property type="match status" value="1"/>
</dbReference>
<keyword evidence="13" id="KW-1185">Reference proteome</keyword>
<feature type="binding site" evidence="10">
    <location>
        <position position="57"/>
    </location>
    <ligand>
        <name>Mg(2+)</name>
        <dbReference type="ChEBI" id="CHEBI:18420"/>
    </ligand>
</feature>
<comment type="pathway">
    <text evidence="10">Membrane lipid metabolism; glycerophospholipid metabolism.</text>
</comment>
<sequence length="252" mass="27581">MKMKGKVKNYIDEMLHEKRSLHFSLIDPDKIRSIDELSRLSKQLYDAGTDAFLIGGTLGISKSELELCLDILEDFEIPKILFPSNINIVSEKADAVLFMSLLNSDDIYYVIGAQVMGAPIIKKNKLEPLSTAYIIIGHGGTAGHIGRARVIPFDNFELASAYVMAAEFMGMDFAYLEAGSGSPETVKPEMVSAVKKISRINLIVGGGIRSEEKAEKIASAGADIIVTGNVIESNIENATKIIRRIKQTKSIE</sequence>
<comment type="similarity">
    <text evidence="10">Belongs to the GGGP/HepGP synthase family. Group II subfamily.</text>
</comment>
<dbReference type="GO" id="GO:0005737">
    <property type="term" value="C:cytoplasm"/>
    <property type="evidence" value="ECO:0007669"/>
    <property type="project" value="UniProtKB-SubCell"/>
</dbReference>
<dbReference type="NCBIfam" id="NF003198">
    <property type="entry name" value="PRK04169.1-2"/>
    <property type="match status" value="1"/>
</dbReference>
<dbReference type="EC" id="2.5.1.41" evidence="10"/>
<dbReference type="HAMAP" id="MF_00112">
    <property type="entry name" value="GGGP_HepGP_synthase"/>
    <property type="match status" value="1"/>
</dbReference>
<dbReference type="Gene3D" id="3.20.20.390">
    <property type="entry name" value="FMN-linked oxidoreductases"/>
    <property type="match status" value="1"/>
</dbReference>
<keyword evidence="5 10" id="KW-0460">Magnesium</keyword>
<dbReference type="PANTHER" id="PTHR40029">
    <property type="match status" value="1"/>
</dbReference>
<feature type="binding site" evidence="10">
    <location>
        <begin position="206"/>
        <end position="207"/>
    </location>
    <ligand>
        <name>sn-glycerol 1-phosphate</name>
        <dbReference type="ChEBI" id="CHEBI:57685"/>
    </ligand>
</feature>
<dbReference type="InterPro" id="IPR038597">
    <property type="entry name" value="GGGP/HepGP_synthase_sf"/>
</dbReference>
<evidence type="ECO:0000256" key="6">
    <source>
        <dbReference type="ARBA" id="ARBA00023098"/>
    </source>
</evidence>
<evidence type="ECO:0000313" key="14">
    <source>
        <dbReference type="Proteomes" id="UP000325030"/>
    </source>
</evidence>
<dbReference type="NCBIfam" id="TIGR01769">
    <property type="entry name" value="GGGP"/>
    <property type="match status" value="1"/>
</dbReference>
<dbReference type="GeneID" id="41718105"/>
<dbReference type="AlphaFoldDB" id="A0A510E441"/>
<evidence type="ECO:0000256" key="7">
    <source>
        <dbReference type="ARBA" id="ARBA00023209"/>
    </source>
</evidence>
<dbReference type="GO" id="GO:0046474">
    <property type="term" value="P:glycerophospholipid biosynthetic process"/>
    <property type="evidence" value="ECO:0007669"/>
    <property type="project" value="UniProtKB-UniRule"/>
</dbReference>
<evidence type="ECO:0000256" key="3">
    <source>
        <dbReference type="ARBA" id="ARBA00022679"/>
    </source>
</evidence>
<dbReference type="InterPro" id="IPR039074">
    <property type="entry name" value="GGGP/HepGP_synthase_I"/>
</dbReference>
<dbReference type="EMBL" id="AP018930">
    <property type="protein sequence ID" value="BBG27227.1"/>
    <property type="molecule type" value="Genomic_DNA"/>
</dbReference>
<evidence type="ECO:0000256" key="2">
    <source>
        <dbReference type="ARBA" id="ARBA00022516"/>
    </source>
</evidence>
<accession>A0A510E441</accession>
<dbReference type="GO" id="GO:0000287">
    <property type="term" value="F:magnesium ion binding"/>
    <property type="evidence" value="ECO:0007669"/>
    <property type="project" value="UniProtKB-UniRule"/>
</dbReference>
<evidence type="ECO:0000256" key="4">
    <source>
        <dbReference type="ARBA" id="ARBA00022723"/>
    </source>
</evidence>
<reference evidence="14" key="1">
    <citation type="submission" date="2018-09" db="EMBL/GenBank/DDBJ databases">
        <title>Complete Genome Sequencing of Sulfolobus sp. JCM 16834.</title>
        <authorList>
            <person name="Kato S."/>
            <person name="Itoh T."/>
            <person name="Ohkuma M."/>
        </authorList>
    </citation>
    <scope>NUCLEOTIDE SEQUENCE [LARGE SCALE GENOMIC DNA]</scope>
    <source>
        <strain evidence="14">IC-007</strain>
    </source>
</reference>
<dbReference type="STRING" id="1294262.GCA_001316085_00227"/>
<dbReference type="Pfam" id="PF01884">
    <property type="entry name" value="PcrB"/>
    <property type="match status" value="1"/>
</dbReference>
<evidence type="ECO:0000256" key="9">
    <source>
        <dbReference type="ARBA" id="ARBA00047288"/>
    </source>
</evidence>
<evidence type="ECO:0000256" key="5">
    <source>
        <dbReference type="ARBA" id="ARBA00022842"/>
    </source>
</evidence>
<keyword evidence="6 10" id="KW-0443">Lipid metabolism</keyword>
<comment type="caution">
    <text evidence="10">Lacks conserved residue(s) required for the propagation of feature annotation.</text>
</comment>
<evidence type="ECO:0000256" key="1">
    <source>
        <dbReference type="ARBA" id="ARBA00022490"/>
    </source>
</evidence>
<dbReference type="Proteomes" id="UP000322983">
    <property type="component" value="Chromosome"/>
</dbReference>
<evidence type="ECO:0000313" key="12">
    <source>
        <dbReference type="EMBL" id="BBG27227.1"/>
    </source>
</evidence>
<proteinExistence type="inferred from homology"/>
<dbReference type="RefSeq" id="WP_054844902.1">
    <property type="nucleotide sequence ID" value="NZ_AP018929.1"/>
</dbReference>
<keyword evidence="8 10" id="KW-1208">Phospholipid metabolism</keyword>
<evidence type="ECO:0000256" key="8">
    <source>
        <dbReference type="ARBA" id="ARBA00023264"/>
    </source>
</evidence>
<accession>A0A510DWA8</accession>
<reference evidence="12 13" key="2">
    <citation type="journal article" date="2020" name="Int. J. Syst. Evol. Microbiol.">
        <title>Sulfuracidifex tepidarius gen. nov., sp. nov. and transfer of Sulfolobus metallicus Huber and Stetter 1992 to the genus Sulfuracidifex as Sulfuracidifex metallicus comb. nov.</title>
        <authorList>
            <person name="Itoh T."/>
            <person name="Miura T."/>
            <person name="Sakai H.D."/>
            <person name="Kato S."/>
            <person name="Ohkuma M."/>
            <person name="Takashina T."/>
        </authorList>
    </citation>
    <scope>NUCLEOTIDE SEQUENCE</scope>
    <source>
        <strain evidence="11 13">IC-006</strain>
        <strain evidence="12">IC-007</strain>
    </source>
</reference>
<comment type="cofactor">
    <cofactor evidence="10">
        <name>Mg(2+)</name>
        <dbReference type="ChEBI" id="CHEBI:18420"/>
    </cofactor>
</comment>
<comment type="function">
    <text evidence="10">Prenyltransferase that catalyzes the transfer of the geranylgeranyl moiety of geranylgeranyl diphosphate (GGPP) to the C3 hydroxyl of sn-glycerol-1-phosphate (G1P). This reaction is the first ether-bond-formation step in the biosynthesis of archaeal membrane lipids.</text>
</comment>
<dbReference type="Proteomes" id="UP000325030">
    <property type="component" value="Chromosome"/>
</dbReference>
<feature type="binding site" evidence="10">
    <location>
        <begin position="228"/>
        <end position="229"/>
    </location>
    <ligand>
        <name>sn-glycerol 1-phosphate</name>
        <dbReference type="ChEBI" id="CHEBI:57685"/>
    </ligand>
</feature>
<comment type="subcellular location">
    <subcellularLocation>
        <location evidence="10">Cytoplasm</location>
    </subcellularLocation>
</comment>
<comment type="catalytic activity">
    <reaction evidence="9 10">
        <text>sn-glycerol 1-phosphate + (2E,6E,10E)-geranylgeranyl diphosphate = sn-3-O-(geranylgeranyl)glycerol 1-phosphate + diphosphate</text>
        <dbReference type="Rhea" id="RHEA:23404"/>
        <dbReference type="ChEBI" id="CHEBI:33019"/>
        <dbReference type="ChEBI" id="CHEBI:57677"/>
        <dbReference type="ChEBI" id="CHEBI:57685"/>
        <dbReference type="ChEBI" id="CHEBI:58756"/>
        <dbReference type="EC" id="2.5.1.41"/>
    </reaction>
</comment>
<dbReference type="NCBIfam" id="TIGR01768">
    <property type="entry name" value="GGGP-family"/>
    <property type="match status" value="1"/>
</dbReference>
<dbReference type="PANTHER" id="PTHR40029:SF2">
    <property type="entry name" value="HEPTAPRENYLGLYCERYL PHOSPHATE SYNTHASE"/>
    <property type="match status" value="1"/>
</dbReference>
<dbReference type="KEGG" id="step:IC006_1789"/>
<feature type="binding site" evidence="10">
    <location>
        <begin position="175"/>
        <end position="181"/>
    </location>
    <ligand>
        <name>sn-glycerol 1-phosphate</name>
        <dbReference type="ChEBI" id="CHEBI:57685"/>
    </ligand>
</feature>
<evidence type="ECO:0000313" key="11">
    <source>
        <dbReference type="EMBL" id="BBG24469.1"/>
    </source>
</evidence>
<dbReference type="GO" id="GO:0120536">
    <property type="term" value="F:heptaprenylglyceryl phosphate synthase activity"/>
    <property type="evidence" value="ECO:0007669"/>
    <property type="project" value="UniProtKB-ARBA"/>
</dbReference>
<keyword evidence="4 10" id="KW-0479">Metal-binding</keyword>
<keyword evidence="3 10" id="KW-0808">Transferase</keyword>
<keyword evidence="2 10" id="KW-0444">Lipid biosynthesis</keyword>
<feature type="binding site" evidence="10">
    <location>
        <position position="27"/>
    </location>
    <ligand>
        <name>Mg(2+)</name>
        <dbReference type="ChEBI" id="CHEBI:18420"/>
    </ligand>
</feature>